<dbReference type="EMBL" id="FOSV01000002">
    <property type="protein sequence ID" value="SFK56037.1"/>
    <property type="molecule type" value="Genomic_DNA"/>
</dbReference>
<keyword evidence="1" id="KW-0812">Transmembrane</keyword>
<evidence type="ECO:0000256" key="1">
    <source>
        <dbReference type="SAM" id="Phobius"/>
    </source>
</evidence>
<organism evidence="2 3">
    <name type="scientific">Methylorubrum salsuginis</name>
    <dbReference type="NCBI Taxonomy" id="414703"/>
    <lineage>
        <taxon>Bacteria</taxon>
        <taxon>Pseudomonadati</taxon>
        <taxon>Pseudomonadota</taxon>
        <taxon>Alphaproteobacteria</taxon>
        <taxon>Hyphomicrobiales</taxon>
        <taxon>Methylobacteriaceae</taxon>
        <taxon>Methylorubrum</taxon>
    </lineage>
</organism>
<sequence>MHETIQGGGVKHLFRSPTKIAIMSVLVLGFAAILGFIAAQRYLNRASVPLDPPFYWIAGLSAFAVVLFCLRVLPMWLTLKRPVLTLSKDGITVTGKPPIAWNEIVENEWHRLSAVFITVGAALVIKTPSREVKCDVLTLECGQKTYYALCTMYSKPSLR</sequence>
<accession>A0A1I4AJ65</accession>
<keyword evidence="1" id="KW-0472">Membrane</keyword>
<dbReference type="Proteomes" id="UP000198804">
    <property type="component" value="Unassembled WGS sequence"/>
</dbReference>
<feature type="transmembrane region" description="Helical" evidence="1">
    <location>
        <begin position="20"/>
        <end position="42"/>
    </location>
</feature>
<dbReference type="AlphaFoldDB" id="A0A1I4AJ65"/>
<keyword evidence="3" id="KW-1185">Reference proteome</keyword>
<proteinExistence type="predicted"/>
<reference evidence="3" key="1">
    <citation type="submission" date="2016-10" db="EMBL/GenBank/DDBJ databases">
        <authorList>
            <person name="Varghese N."/>
            <person name="Submissions S."/>
        </authorList>
    </citation>
    <scope>NUCLEOTIDE SEQUENCE [LARGE SCALE GENOMIC DNA]</scope>
    <source>
        <strain evidence="3">CGMCC 1.6474</strain>
    </source>
</reference>
<feature type="transmembrane region" description="Helical" evidence="1">
    <location>
        <begin position="54"/>
        <end position="73"/>
    </location>
</feature>
<keyword evidence="1" id="KW-1133">Transmembrane helix</keyword>
<evidence type="ECO:0000313" key="2">
    <source>
        <dbReference type="EMBL" id="SFK56037.1"/>
    </source>
</evidence>
<evidence type="ECO:0000313" key="3">
    <source>
        <dbReference type="Proteomes" id="UP000198804"/>
    </source>
</evidence>
<protein>
    <submittedName>
        <fullName evidence="2">Uncharacterized protein</fullName>
    </submittedName>
</protein>
<gene>
    <name evidence="2" type="ORF">SAMN04488125_102406</name>
</gene>
<name>A0A1I4AJ65_9HYPH</name>